<dbReference type="GO" id="GO:0016787">
    <property type="term" value="F:hydrolase activity"/>
    <property type="evidence" value="ECO:0007669"/>
    <property type="project" value="UniProtKB-KW"/>
</dbReference>
<evidence type="ECO:0000259" key="9">
    <source>
        <dbReference type="PROSITE" id="PS51192"/>
    </source>
</evidence>
<dbReference type="Gene3D" id="3.40.50.300">
    <property type="entry name" value="P-loop containing nucleotide triphosphate hydrolases"/>
    <property type="match status" value="2"/>
</dbReference>
<feature type="compositionally biased region" description="Basic and acidic residues" evidence="8">
    <location>
        <begin position="430"/>
        <end position="460"/>
    </location>
</feature>
<dbReference type="SUPFAM" id="SSF52540">
    <property type="entry name" value="P-loop containing nucleoside triphosphate hydrolases"/>
    <property type="match status" value="1"/>
</dbReference>
<feature type="domain" description="Helicase C-terminal" evidence="10">
    <location>
        <begin position="251"/>
        <end position="414"/>
    </location>
</feature>
<dbReference type="InterPro" id="IPR000629">
    <property type="entry name" value="RNA-helicase_DEAD-box_CS"/>
</dbReference>
<dbReference type="InterPro" id="IPR011545">
    <property type="entry name" value="DEAD/DEAH_box_helicase_dom"/>
</dbReference>
<dbReference type="InterPro" id="IPR050079">
    <property type="entry name" value="DEAD_box_RNA_helicase"/>
</dbReference>
<dbReference type="CDD" id="cd00268">
    <property type="entry name" value="DEADc"/>
    <property type="match status" value="1"/>
</dbReference>
<evidence type="ECO:0000256" key="2">
    <source>
        <dbReference type="ARBA" id="ARBA00022801"/>
    </source>
</evidence>
<evidence type="ECO:0000256" key="7">
    <source>
        <dbReference type="RuleBase" id="RU000492"/>
    </source>
</evidence>
<comment type="similarity">
    <text evidence="5 7">Belongs to the DEAD box helicase family.</text>
</comment>
<dbReference type="InterPro" id="IPR027417">
    <property type="entry name" value="P-loop_NTPase"/>
</dbReference>
<dbReference type="PROSITE" id="PS51195">
    <property type="entry name" value="Q_MOTIF"/>
    <property type="match status" value="1"/>
</dbReference>
<dbReference type="InterPro" id="IPR044742">
    <property type="entry name" value="DEAD/DEAH_RhlB"/>
</dbReference>
<feature type="domain" description="DEAD-box RNA helicase Q" evidence="11">
    <location>
        <begin position="31"/>
        <end position="59"/>
    </location>
</feature>
<evidence type="ECO:0000256" key="1">
    <source>
        <dbReference type="ARBA" id="ARBA00022741"/>
    </source>
</evidence>
<evidence type="ECO:0000313" key="12">
    <source>
        <dbReference type="EMBL" id="ADI87855.1"/>
    </source>
</evidence>
<keyword evidence="1 7" id="KW-0547">Nucleotide-binding</keyword>
<dbReference type="PROSITE" id="PS00039">
    <property type="entry name" value="DEAD_ATP_HELICASE"/>
    <property type="match status" value="1"/>
</dbReference>
<dbReference type="PANTHER" id="PTHR47959">
    <property type="entry name" value="ATP-DEPENDENT RNA HELICASE RHLE-RELATED"/>
    <property type="match status" value="1"/>
</dbReference>
<dbReference type="InterPro" id="IPR001650">
    <property type="entry name" value="Helicase_C-like"/>
</dbReference>
<dbReference type="Pfam" id="PF00271">
    <property type="entry name" value="Helicase_C"/>
    <property type="match status" value="1"/>
</dbReference>
<protein>
    <recommendedName>
        <fullName evidence="13">DEAD/DEAH box helicase</fullName>
    </recommendedName>
</protein>
<accession>D9MX78</accession>
<sequence>MKIFTKTLGRLGLSDDSTLKQANQEQLDSEANFKDFPFDMKLQQVIADEGFSIPTPIQVRAIPIVLEGKDIIACAQTGTGKTAAFALPILHKLVQDAQTEKQRSYHPKVLVLVPTRELALQVQETFAAFGHNLGVNSIAIIGGVSVGQQMVNLRRRSPQVVVATPGRLLDILEQGGINLSSIHTLILDEADRMLDMGFIPDTKRIVKAIPKERQSLMFSATISSEVNALSKQIMNTPVHISVAPKRASAEGIEQLLYSVPGDNKRALLFHLLENDEMNRVIIFTRTKFGASKLSDSLIREGIRSKVIHSGKSQAARQSVWEHFRSGKLRVLVATDLASRGIDVDGISHVVNYDLPDCAETYIHRIGRTGRANKTGIALSFCSPDQRRLLTAIERHLGKTLPVCKDHPFMKPTGKADRQSEESTEDVSSEDMGREPRGRSFDEGRDNRRPFSGDSRRPSRRNERRPHRINNQGSSPRPRREFAQSQGPSEGTFRPFHNDRRNSRSFGSANSNQSQNQNRRDRSQQSWF</sequence>
<dbReference type="GO" id="GO:0003676">
    <property type="term" value="F:nucleic acid binding"/>
    <property type="evidence" value="ECO:0007669"/>
    <property type="project" value="InterPro"/>
</dbReference>
<evidence type="ECO:0000256" key="5">
    <source>
        <dbReference type="ARBA" id="ARBA00038437"/>
    </source>
</evidence>
<reference evidence="12" key="1">
    <citation type="journal article" date="2010" name="Appl. Environ. Microbiol.">
        <title>Novel florfenicol and chloramphenicol resistance gene discovered in Alaskan soil by using functional metagenomics.</title>
        <authorList>
            <person name="Lang K.S."/>
            <person name="Anderson J.M."/>
            <person name="Schwarz S."/>
            <person name="Williamson L."/>
            <person name="Handelsman J."/>
            <person name="Singer R.S."/>
        </authorList>
    </citation>
    <scope>NUCLEOTIDE SEQUENCE</scope>
</reference>
<dbReference type="Pfam" id="PF00270">
    <property type="entry name" value="DEAD"/>
    <property type="match status" value="1"/>
</dbReference>
<evidence type="ECO:0000259" key="11">
    <source>
        <dbReference type="PROSITE" id="PS51195"/>
    </source>
</evidence>
<evidence type="ECO:0000259" key="10">
    <source>
        <dbReference type="PROSITE" id="PS51194"/>
    </source>
</evidence>
<keyword evidence="4 7" id="KW-0067">ATP-binding</keyword>
<dbReference type="PROSITE" id="PS51194">
    <property type="entry name" value="HELICASE_CTER"/>
    <property type="match status" value="1"/>
</dbReference>
<evidence type="ECO:0000256" key="3">
    <source>
        <dbReference type="ARBA" id="ARBA00022806"/>
    </source>
</evidence>
<dbReference type="GO" id="GO:0005829">
    <property type="term" value="C:cytosol"/>
    <property type="evidence" value="ECO:0007669"/>
    <property type="project" value="TreeGrafter"/>
</dbReference>
<feature type="compositionally biased region" description="Basic and acidic residues" evidence="8">
    <location>
        <begin position="517"/>
        <end position="527"/>
    </location>
</feature>
<dbReference type="SMART" id="SM00490">
    <property type="entry name" value="HELICc"/>
    <property type="match status" value="1"/>
</dbReference>
<keyword evidence="2 7" id="KW-0378">Hydrolase</keyword>
<keyword evidence="3 7" id="KW-0347">Helicase</keyword>
<dbReference type="EMBL" id="HM537013">
    <property type="protein sequence ID" value="ADI87855.1"/>
    <property type="molecule type" value="Genomic_DNA"/>
</dbReference>
<evidence type="ECO:0000256" key="6">
    <source>
        <dbReference type="PROSITE-ProRule" id="PRU00552"/>
    </source>
</evidence>
<dbReference type="InterPro" id="IPR014014">
    <property type="entry name" value="RNA_helicase_DEAD_Q_motif"/>
</dbReference>
<evidence type="ECO:0000256" key="8">
    <source>
        <dbReference type="SAM" id="MobiDB-lite"/>
    </source>
</evidence>
<dbReference type="CDD" id="cd18787">
    <property type="entry name" value="SF2_C_DEAD"/>
    <property type="match status" value="1"/>
</dbReference>
<dbReference type="PANTHER" id="PTHR47959:SF13">
    <property type="entry name" value="ATP-DEPENDENT RNA HELICASE RHLE"/>
    <property type="match status" value="1"/>
</dbReference>
<feature type="domain" description="Helicase ATP-binding" evidence="9">
    <location>
        <begin position="62"/>
        <end position="240"/>
    </location>
</feature>
<dbReference type="SMART" id="SM00487">
    <property type="entry name" value="DEXDc"/>
    <property type="match status" value="1"/>
</dbReference>
<dbReference type="GO" id="GO:0005524">
    <property type="term" value="F:ATP binding"/>
    <property type="evidence" value="ECO:0007669"/>
    <property type="project" value="UniProtKB-KW"/>
</dbReference>
<dbReference type="PROSITE" id="PS51192">
    <property type="entry name" value="HELICASE_ATP_BIND_1"/>
    <property type="match status" value="1"/>
</dbReference>
<name>D9MX78_9BACT</name>
<feature type="short sequence motif" description="Q motif" evidence="6">
    <location>
        <begin position="31"/>
        <end position="59"/>
    </location>
</feature>
<gene>
    <name evidence="12" type="ORF">AKSOIL_0347</name>
</gene>
<dbReference type="InterPro" id="IPR014001">
    <property type="entry name" value="Helicase_ATP-bd"/>
</dbReference>
<feature type="compositionally biased region" description="Basic and acidic residues" evidence="8">
    <location>
        <begin position="403"/>
        <end position="420"/>
    </location>
</feature>
<organism evidence="12">
    <name type="scientific">uncultured bacterium Ak20-3</name>
    <dbReference type="NCBI Taxonomy" id="798570"/>
    <lineage>
        <taxon>Bacteria</taxon>
        <taxon>environmental samples</taxon>
    </lineage>
</organism>
<evidence type="ECO:0008006" key="13">
    <source>
        <dbReference type="Google" id="ProtNLM"/>
    </source>
</evidence>
<evidence type="ECO:0000256" key="4">
    <source>
        <dbReference type="ARBA" id="ARBA00022840"/>
    </source>
</evidence>
<proteinExistence type="inferred from homology"/>
<dbReference type="GO" id="GO:0003724">
    <property type="term" value="F:RNA helicase activity"/>
    <property type="evidence" value="ECO:0007669"/>
    <property type="project" value="InterPro"/>
</dbReference>
<feature type="region of interest" description="Disordered" evidence="8">
    <location>
        <begin position="402"/>
        <end position="527"/>
    </location>
</feature>
<dbReference type="AlphaFoldDB" id="D9MX78"/>